<dbReference type="Proteomes" id="UP000076481">
    <property type="component" value="Unassembled WGS sequence"/>
</dbReference>
<comment type="caution">
    <text evidence="1">The sequence shown here is derived from an EMBL/GenBank/DDBJ whole genome shotgun (WGS) entry which is preliminary data.</text>
</comment>
<gene>
    <name evidence="1" type="ORF">A3K90_07355</name>
</gene>
<proteinExistence type="predicted"/>
<organism evidence="1 2">
    <name type="scientific">Pelodictyon luteolum</name>
    <dbReference type="NCBI Taxonomy" id="1100"/>
    <lineage>
        <taxon>Bacteria</taxon>
        <taxon>Pseudomonadati</taxon>
        <taxon>Chlorobiota</taxon>
        <taxon>Chlorobiia</taxon>
        <taxon>Chlorobiales</taxon>
        <taxon>Chlorobiaceae</taxon>
        <taxon>Chlorobium/Pelodictyon group</taxon>
        <taxon>Pelodictyon</taxon>
    </lineage>
</organism>
<reference evidence="1 2" key="1">
    <citation type="submission" date="2016-03" db="EMBL/GenBank/DDBJ databases">
        <title>Speciation and ecological success in dimly lit waters: horizontal gene transfer in a green sulfur bacteria bloom unveiled by metagenomic assembly.</title>
        <authorList>
            <person name="Llorens-Mares T."/>
            <person name="Liu Z."/>
            <person name="Allen L.Z."/>
            <person name="Rusch D.B."/>
            <person name="Craig M.T."/>
            <person name="Dupont C.L."/>
            <person name="Bryant D.A."/>
            <person name="Casamayor E.O."/>
        </authorList>
    </citation>
    <scope>NUCLEOTIDE SEQUENCE [LARGE SCALE GENOMIC DNA]</scope>
    <source>
        <strain evidence="1">CIII</strain>
    </source>
</reference>
<evidence type="ECO:0000313" key="2">
    <source>
        <dbReference type="Proteomes" id="UP000076481"/>
    </source>
</evidence>
<accession>A0A165LGV6</accession>
<evidence type="ECO:0000313" key="1">
    <source>
        <dbReference type="EMBL" id="KZK74026.1"/>
    </source>
</evidence>
<name>A0A165LGV6_PELLU</name>
<dbReference type="EMBL" id="LVWG01000032">
    <property type="protein sequence ID" value="KZK74026.1"/>
    <property type="molecule type" value="Genomic_DNA"/>
</dbReference>
<protein>
    <submittedName>
        <fullName evidence="1">Uncharacterized protein</fullName>
    </submittedName>
</protein>
<sequence length="76" mass="8382">MGCGLKRRRKKALFFMHRTSPGGMGAAEVISGYPYVGKVVFLHKGRKLEACFGTVLLMHSLQLLQAMPPSGFEGRE</sequence>
<dbReference type="AlphaFoldDB" id="A0A165LGV6"/>